<reference evidence="1" key="2">
    <citation type="submission" date="2024-10" db="UniProtKB">
        <authorList>
            <consortium name="EnsemblProtists"/>
        </authorList>
    </citation>
    <scope>IDENTIFICATION</scope>
</reference>
<name>A0A0D3KQS2_EMIH1</name>
<protein>
    <submittedName>
        <fullName evidence="1">Uncharacterized protein</fullName>
    </submittedName>
</protein>
<dbReference type="AlphaFoldDB" id="A0A0D3KQS2"/>
<dbReference type="PaxDb" id="2903-EOD38107"/>
<dbReference type="RefSeq" id="XP_005790536.1">
    <property type="nucleotide sequence ID" value="XM_005790479.1"/>
</dbReference>
<dbReference type="Proteomes" id="UP000013827">
    <property type="component" value="Unassembled WGS sequence"/>
</dbReference>
<evidence type="ECO:0000313" key="1">
    <source>
        <dbReference type="EnsemblProtists" id="EOD38107"/>
    </source>
</evidence>
<dbReference type="EnsemblProtists" id="EOD38107">
    <property type="protein sequence ID" value="EOD38107"/>
    <property type="gene ID" value="EMIHUDRAFT_200558"/>
</dbReference>
<dbReference type="KEGG" id="ehx:EMIHUDRAFT_200558"/>
<keyword evidence="2" id="KW-1185">Reference proteome</keyword>
<organism evidence="1 2">
    <name type="scientific">Emiliania huxleyi (strain CCMP1516)</name>
    <dbReference type="NCBI Taxonomy" id="280463"/>
    <lineage>
        <taxon>Eukaryota</taxon>
        <taxon>Haptista</taxon>
        <taxon>Haptophyta</taxon>
        <taxon>Prymnesiophyceae</taxon>
        <taxon>Isochrysidales</taxon>
        <taxon>Noelaerhabdaceae</taxon>
        <taxon>Emiliania</taxon>
    </lineage>
</organism>
<proteinExistence type="predicted"/>
<reference evidence="2" key="1">
    <citation type="journal article" date="2013" name="Nature">
        <title>Pan genome of the phytoplankton Emiliania underpins its global distribution.</title>
        <authorList>
            <person name="Read B.A."/>
            <person name="Kegel J."/>
            <person name="Klute M.J."/>
            <person name="Kuo A."/>
            <person name="Lefebvre S.C."/>
            <person name="Maumus F."/>
            <person name="Mayer C."/>
            <person name="Miller J."/>
            <person name="Monier A."/>
            <person name="Salamov A."/>
            <person name="Young J."/>
            <person name="Aguilar M."/>
            <person name="Claverie J.M."/>
            <person name="Frickenhaus S."/>
            <person name="Gonzalez K."/>
            <person name="Herman E.K."/>
            <person name="Lin Y.C."/>
            <person name="Napier J."/>
            <person name="Ogata H."/>
            <person name="Sarno A.F."/>
            <person name="Shmutz J."/>
            <person name="Schroeder D."/>
            <person name="de Vargas C."/>
            <person name="Verret F."/>
            <person name="von Dassow P."/>
            <person name="Valentin K."/>
            <person name="Van de Peer Y."/>
            <person name="Wheeler G."/>
            <person name="Dacks J.B."/>
            <person name="Delwiche C.F."/>
            <person name="Dyhrman S.T."/>
            <person name="Glockner G."/>
            <person name="John U."/>
            <person name="Richards T."/>
            <person name="Worden A.Z."/>
            <person name="Zhang X."/>
            <person name="Grigoriev I.V."/>
            <person name="Allen A.E."/>
            <person name="Bidle K."/>
            <person name="Borodovsky M."/>
            <person name="Bowler C."/>
            <person name="Brownlee C."/>
            <person name="Cock J.M."/>
            <person name="Elias M."/>
            <person name="Gladyshev V.N."/>
            <person name="Groth M."/>
            <person name="Guda C."/>
            <person name="Hadaegh A."/>
            <person name="Iglesias-Rodriguez M.D."/>
            <person name="Jenkins J."/>
            <person name="Jones B.M."/>
            <person name="Lawson T."/>
            <person name="Leese F."/>
            <person name="Lindquist E."/>
            <person name="Lobanov A."/>
            <person name="Lomsadze A."/>
            <person name="Malik S.B."/>
            <person name="Marsh M.E."/>
            <person name="Mackinder L."/>
            <person name="Mock T."/>
            <person name="Mueller-Roeber B."/>
            <person name="Pagarete A."/>
            <person name="Parker M."/>
            <person name="Probert I."/>
            <person name="Quesneville H."/>
            <person name="Raines C."/>
            <person name="Rensing S.A."/>
            <person name="Riano-Pachon D.M."/>
            <person name="Richier S."/>
            <person name="Rokitta S."/>
            <person name="Shiraiwa Y."/>
            <person name="Soanes D.M."/>
            <person name="van der Giezen M."/>
            <person name="Wahlund T.M."/>
            <person name="Williams B."/>
            <person name="Wilson W."/>
            <person name="Wolfe G."/>
            <person name="Wurch L.L."/>
        </authorList>
    </citation>
    <scope>NUCLEOTIDE SEQUENCE</scope>
</reference>
<accession>A0A0D3KQS2</accession>
<sequence>MSSTRSGGLAERPARWRSLYFMGVIKCLTATDKPEVDTLESSLLELLDPAMDGLVDRSMRPLAELDLNAQRHDR</sequence>
<evidence type="ECO:0000313" key="2">
    <source>
        <dbReference type="Proteomes" id="UP000013827"/>
    </source>
</evidence>
<dbReference type="HOGENOM" id="CLU_2692980_0_0_1"/>
<dbReference type="GeneID" id="17283377"/>